<evidence type="ECO:0000313" key="1">
    <source>
        <dbReference type="EMBL" id="QOP42864.1"/>
    </source>
</evidence>
<gene>
    <name evidence="1" type="ORF">FJR45_02415</name>
</gene>
<keyword evidence="2" id="KW-1185">Reference proteome</keyword>
<dbReference type="AlphaFoldDB" id="A0A7M1AZI8"/>
<dbReference type="Proteomes" id="UP000593719">
    <property type="component" value="Chromosome"/>
</dbReference>
<protein>
    <submittedName>
        <fullName evidence="1">Uncharacterized protein</fullName>
    </submittedName>
</protein>
<reference evidence="1 2" key="1">
    <citation type="submission" date="2019-06" db="EMBL/GenBank/DDBJ databases">
        <title>Sulfurimonas gotlandica sp. nov., a chemoautotrophic and psychrotolerant epsilonproteobacterium isolated from a pelagic redoxcline, and an emended description of the genus Sulfurimonas.</title>
        <authorList>
            <person name="Wang S."/>
            <person name="Jiang L."/>
            <person name="Shao Z."/>
        </authorList>
    </citation>
    <scope>NUCLEOTIDE SEQUENCE [LARGE SCALE GENOMIC DNA]</scope>
    <source>
        <strain evidence="1 2">S2-6</strain>
    </source>
</reference>
<dbReference type="KEGG" id="ssei:FJR45_02415"/>
<dbReference type="EMBL" id="CP041235">
    <property type="protein sequence ID" value="QOP42864.1"/>
    <property type="molecule type" value="Genomic_DNA"/>
</dbReference>
<organism evidence="1 2">
    <name type="scientific">Sulfurimonas sediminis</name>
    <dbReference type="NCBI Taxonomy" id="2590020"/>
    <lineage>
        <taxon>Bacteria</taxon>
        <taxon>Pseudomonadati</taxon>
        <taxon>Campylobacterota</taxon>
        <taxon>Epsilonproteobacteria</taxon>
        <taxon>Campylobacterales</taxon>
        <taxon>Sulfurimonadaceae</taxon>
        <taxon>Sulfurimonas</taxon>
    </lineage>
</organism>
<accession>A0A7M1AZI8</accession>
<proteinExistence type="predicted"/>
<dbReference type="RefSeq" id="WP_193151188.1">
    <property type="nucleotide sequence ID" value="NZ_CP041235.1"/>
</dbReference>
<sequence>MDNEIIEKLKKVVALVDKAAIDPDIDIDYCIPGVETTVKECDVSETPFVLVTYVLGDYNKHTRKIHLDKTLLRETPEEIANRITFSIEEFKGEIDSVEMG</sequence>
<name>A0A7M1AZI8_9BACT</name>
<evidence type="ECO:0000313" key="2">
    <source>
        <dbReference type="Proteomes" id="UP000593719"/>
    </source>
</evidence>